<organism evidence="15 16">
    <name type="scientific">Candidatus Ornithospirochaeta avicola</name>
    <dbReference type="NCBI Taxonomy" id="2840896"/>
    <lineage>
        <taxon>Bacteria</taxon>
        <taxon>Pseudomonadati</taxon>
        <taxon>Spirochaetota</taxon>
        <taxon>Spirochaetia</taxon>
        <taxon>Spirochaetales</taxon>
        <taxon>Spirochaetaceae</taxon>
        <taxon>Spirochaetaceae incertae sedis</taxon>
        <taxon>Candidatus Ornithospirochaeta</taxon>
    </lineage>
</organism>
<gene>
    <name evidence="15" type="primary">pyrH</name>
    <name evidence="15" type="ORF">IAB12_07250</name>
</gene>
<comment type="catalytic activity">
    <reaction evidence="13">
        <text>UMP + ATP = UDP + ADP</text>
        <dbReference type="Rhea" id="RHEA:24400"/>
        <dbReference type="ChEBI" id="CHEBI:30616"/>
        <dbReference type="ChEBI" id="CHEBI:57865"/>
        <dbReference type="ChEBI" id="CHEBI:58223"/>
        <dbReference type="ChEBI" id="CHEBI:456216"/>
        <dbReference type="EC" id="2.7.4.22"/>
    </reaction>
</comment>
<dbReference type="GO" id="GO:0005524">
    <property type="term" value="F:ATP binding"/>
    <property type="evidence" value="ECO:0007669"/>
    <property type="project" value="UniProtKB-KW"/>
</dbReference>
<keyword evidence="10" id="KW-0067">ATP-binding</keyword>
<dbReference type="EC" id="2.7.4.22" evidence="4"/>
<dbReference type="GO" id="GO:0033862">
    <property type="term" value="F:UMP kinase activity"/>
    <property type="evidence" value="ECO:0007669"/>
    <property type="project" value="UniProtKB-EC"/>
</dbReference>
<keyword evidence="11" id="KW-0665">Pyrimidine biosynthesis</keyword>
<dbReference type="GO" id="GO:0006225">
    <property type="term" value="P:UDP biosynthetic process"/>
    <property type="evidence" value="ECO:0007669"/>
    <property type="project" value="TreeGrafter"/>
</dbReference>
<comment type="similarity">
    <text evidence="3">Belongs to the UMP kinase family.</text>
</comment>
<evidence type="ECO:0000313" key="15">
    <source>
        <dbReference type="EMBL" id="HIV99554.1"/>
    </source>
</evidence>
<reference evidence="15" key="1">
    <citation type="journal article" date="2021" name="PeerJ">
        <title>Extensive microbial diversity within the chicken gut microbiome revealed by metagenomics and culture.</title>
        <authorList>
            <person name="Gilroy R."/>
            <person name="Ravi A."/>
            <person name="Getino M."/>
            <person name="Pursley I."/>
            <person name="Horton D.L."/>
            <person name="Alikhan N.F."/>
            <person name="Baker D."/>
            <person name="Gharbi K."/>
            <person name="Hall N."/>
            <person name="Watson M."/>
            <person name="Adriaenssens E.M."/>
            <person name="Foster-Nyarko E."/>
            <person name="Jarju S."/>
            <person name="Secka A."/>
            <person name="Antonio M."/>
            <person name="Oren A."/>
            <person name="Chaudhuri R.R."/>
            <person name="La Ragione R."/>
            <person name="Hildebrand F."/>
            <person name="Pallen M.J."/>
        </authorList>
    </citation>
    <scope>NUCLEOTIDE SEQUENCE</scope>
    <source>
        <strain evidence="15">Gambia11-129</strain>
    </source>
</reference>
<keyword evidence="6" id="KW-0963">Cytoplasm</keyword>
<evidence type="ECO:0000256" key="5">
    <source>
        <dbReference type="ARBA" id="ARBA00016403"/>
    </source>
</evidence>
<evidence type="ECO:0000256" key="11">
    <source>
        <dbReference type="ARBA" id="ARBA00022975"/>
    </source>
</evidence>
<evidence type="ECO:0000256" key="10">
    <source>
        <dbReference type="ARBA" id="ARBA00022840"/>
    </source>
</evidence>
<comment type="pathway">
    <text evidence="2">Pyrimidine metabolism; CTP biosynthesis via de novo pathway; UDP from UMP (UMPK route): step 1/1.</text>
</comment>
<keyword evidence="8" id="KW-0547">Nucleotide-binding</keyword>
<proteinExistence type="inferred from homology"/>
<evidence type="ECO:0000256" key="2">
    <source>
        <dbReference type="ARBA" id="ARBA00004791"/>
    </source>
</evidence>
<dbReference type="InterPro" id="IPR011817">
    <property type="entry name" value="Uridylate_kinase"/>
</dbReference>
<comment type="caution">
    <text evidence="15">The sequence shown here is derived from an EMBL/GenBank/DDBJ whole genome shotgun (WGS) entry which is preliminary data.</text>
</comment>
<evidence type="ECO:0000256" key="4">
    <source>
        <dbReference type="ARBA" id="ARBA00012899"/>
    </source>
</evidence>
<evidence type="ECO:0000256" key="9">
    <source>
        <dbReference type="ARBA" id="ARBA00022777"/>
    </source>
</evidence>
<evidence type="ECO:0000256" key="3">
    <source>
        <dbReference type="ARBA" id="ARBA00007614"/>
    </source>
</evidence>
<dbReference type="Proteomes" id="UP000823936">
    <property type="component" value="Unassembled WGS sequence"/>
</dbReference>
<dbReference type="InterPro" id="IPR001048">
    <property type="entry name" value="Asp/Glu/Uridylate_kinase"/>
</dbReference>
<dbReference type="AlphaFoldDB" id="A0A9D1TNC4"/>
<feature type="domain" description="Aspartate/glutamate/uridylate kinase" evidence="14">
    <location>
        <begin position="2"/>
        <end position="205"/>
    </location>
</feature>
<comment type="subcellular location">
    <subcellularLocation>
        <location evidence="1">Cytoplasm</location>
    </subcellularLocation>
</comment>
<dbReference type="GO" id="GO:0005737">
    <property type="term" value="C:cytoplasm"/>
    <property type="evidence" value="ECO:0007669"/>
    <property type="project" value="UniProtKB-SubCell"/>
</dbReference>
<dbReference type="EMBL" id="DXHU01000023">
    <property type="protein sequence ID" value="HIV99554.1"/>
    <property type="molecule type" value="Genomic_DNA"/>
</dbReference>
<dbReference type="Pfam" id="PF00696">
    <property type="entry name" value="AA_kinase"/>
    <property type="match status" value="1"/>
</dbReference>
<keyword evidence="9 15" id="KW-0418">Kinase</keyword>
<sequence>MKTIVLSLGGSIVAPDSVDTALLTSFKEAIVSYLEKDEERRIILVVGGGAPARIYQKAVKIVNENIDNKSLDWIGIRATRLNAEMVRASFEPYSEKEIVTDPTADFSFEKRVLVASGWKPGFSTDTDAVYLAKRFGSSTVVNLSNIKKVYTADPKIDRNAKPLDFISWPDFLNMVGSEWNPGANLPFDPVASKFASDEKMRVVCMDGRNIENLMAFLEGKSFEGTTISF</sequence>
<dbReference type="InterPro" id="IPR036393">
    <property type="entry name" value="AceGlu_kinase-like_sf"/>
</dbReference>
<dbReference type="NCBIfam" id="TIGR02076">
    <property type="entry name" value="pyrH_arch"/>
    <property type="match status" value="1"/>
</dbReference>
<dbReference type="PANTHER" id="PTHR42833:SF4">
    <property type="entry name" value="URIDYLATE KINASE PUMPKIN, CHLOROPLASTIC"/>
    <property type="match status" value="1"/>
</dbReference>
<evidence type="ECO:0000256" key="12">
    <source>
        <dbReference type="ARBA" id="ARBA00032092"/>
    </source>
</evidence>
<accession>A0A9D1TNC4</accession>
<dbReference type="SUPFAM" id="SSF53633">
    <property type="entry name" value="Carbamate kinase-like"/>
    <property type="match status" value="1"/>
</dbReference>
<keyword evidence="7" id="KW-0808">Transferase</keyword>
<evidence type="ECO:0000256" key="13">
    <source>
        <dbReference type="ARBA" id="ARBA00047767"/>
    </source>
</evidence>
<protein>
    <recommendedName>
        <fullName evidence="5">Uridylate kinase</fullName>
        <ecNumber evidence="4">2.7.4.22</ecNumber>
    </recommendedName>
    <alternativeName>
        <fullName evidence="12">Uridine monophosphate kinase</fullName>
    </alternativeName>
</protein>
<evidence type="ECO:0000313" key="16">
    <source>
        <dbReference type="Proteomes" id="UP000823936"/>
    </source>
</evidence>
<dbReference type="PIRSF" id="PIRSF005650">
    <property type="entry name" value="Uridylate_kin"/>
    <property type="match status" value="1"/>
</dbReference>
<dbReference type="PANTHER" id="PTHR42833">
    <property type="entry name" value="URIDYLATE KINASE"/>
    <property type="match status" value="1"/>
</dbReference>
<evidence type="ECO:0000259" key="14">
    <source>
        <dbReference type="Pfam" id="PF00696"/>
    </source>
</evidence>
<evidence type="ECO:0000256" key="1">
    <source>
        <dbReference type="ARBA" id="ARBA00004496"/>
    </source>
</evidence>
<dbReference type="InterPro" id="IPR011818">
    <property type="entry name" value="Uridylate_kinase_arch/spir"/>
</dbReference>
<dbReference type="Gene3D" id="3.40.1160.10">
    <property type="entry name" value="Acetylglutamate kinase-like"/>
    <property type="match status" value="1"/>
</dbReference>
<evidence type="ECO:0000256" key="8">
    <source>
        <dbReference type="ARBA" id="ARBA00022741"/>
    </source>
</evidence>
<reference evidence="15" key="2">
    <citation type="submission" date="2021-04" db="EMBL/GenBank/DDBJ databases">
        <authorList>
            <person name="Gilroy R."/>
        </authorList>
    </citation>
    <scope>NUCLEOTIDE SEQUENCE</scope>
    <source>
        <strain evidence="15">Gambia11-129</strain>
    </source>
</reference>
<evidence type="ECO:0000256" key="7">
    <source>
        <dbReference type="ARBA" id="ARBA00022679"/>
    </source>
</evidence>
<evidence type="ECO:0000256" key="6">
    <source>
        <dbReference type="ARBA" id="ARBA00022490"/>
    </source>
</evidence>
<name>A0A9D1TNC4_9SPIO</name>